<name>A0A6M2DX60_XENCH</name>
<organism evidence="2">
    <name type="scientific">Xenopsylla cheopis</name>
    <name type="common">Oriental rat flea</name>
    <name type="synonym">Pulex cheopis</name>
    <dbReference type="NCBI Taxonomy" id="163159"/>
    <lineage>
        <taxon>Eukaryota</taxon>
        <taxon>Metazoa</taxon>
        <taxon>Ecdysozoa</taxon>
        <taxon>Arthropoda</taxon>
        <taxon>Hexapoda</taxon>
        <taxon>Insecta</taxon>
        <taxon>Pterygota</taxon>
        <taxon>Neoptera</taxon>
        <taxon>Endopterygota</taxon>
        <taxon>Siphonaptera</taxon>
        <taxon>Pulicidae</taxon>
        <taxon>Xenopsyllinae</taxon>
        <taxon>Xenopsylla</taxon>
    </lineage>
</organism>
<reference evidence="2" key="1">
    <citation type="submission" date="2020-03" db="EMBL/GenBank/DDBJ databases">
        <title>Transcriptomic Profiling of the Digestive Tract of the Rat Flea, Xenopsylla cheopis, Following Blood Feeding and Infection with Yersinia pestis.</title>
        <authorList>
            <person name="Bland D.M."/>
            <person name="Martens C.A."/>
            <person name="Virtaneva K."/>
            <person name="Kanakabandi K."/>
            <person name="Long D."/>
            <person name="Rosenke R."/>
            <person name="Saturday G.A."/>
            <person name="Hoyt F.H."/>
            <person name="Bruno D.P."/>
            <person name="Ribeiro J.M.C."/>
            <person name="Hinnebusch J."/>
        </authorList>
    </citation>
    <scope>NUCLEOTIDE SEQUENCE</scope>
</reference>
<dbReference type="EMBL" id="GIIL01007229">
    <property type="protein sequence ID" value="NOV50955.1"/>
    <property type="molecule type" value="Transcribed_RNA"/>
</dbReference>
<protein>
    <submittedName>
        <fullName evidence="2">Putative secreted protein</fullName>
    </submittedName>
</protein>
<evidence type="ECO:0000313" key="2">
    <source>
        <dbReference type="EMBL" id="NOV50955.1"/>
    </source>
</evidence>
<feature type="signal peptide" evidence="1">
    <location>
        <begin position="1"/>
        <end position="23"/>
    </location>
</feature>
<sequence>MFFVFGKTKIICFFCLVPLETISFNCRLNAYEIEQTNSDHVIVHIGSLIFQHPLRVFPIKTNNMCLSLIMKEMNLLVNIKHIVN</sequence>
<keyword evidence="1" id="KW-0732">Signal</keyword>
<dbReference type="AlphaFoldDB" id="A0A6M2DX60"/>
<proteinExistence type="predicted"/>
<feature type="chain" id="PRO_5026993622" evidence="1">
    <location>
        <begin position="24"/>
        <end position="84"/>
    </location>
</feature>
<evidence type="ECO:0000256" key="1">
    <source>
        <dbReference type="SAM" id="SignalP"/>
    </source>
</evidence>
<accession>A0A6M2DX60</accession>